<evidence type="ECO:0000313" key="6">
    <source>
        <dbReference type="EMBL" id="OQX91347.1"/>
    </source>
</evidence>
<dbReference type="NCBIfam" id="NF000955">
    <property type="entry name" value="PRK00099.1-1"/>
    <property type="match status" value="1"/>
</dbReference>
<dbReference type="GO" id="GO:0003735">
    <property type="term" value="F:structural constituent of ribosome"/>
    <property type="evidence" value="ECO:0007669"/>
    <property type="project" value="InterPro"/>
</dbReference>
<accession>A0A1W9S3Z9</accession>
<evidence type="ECO:0000256" key="2">
    <source>
        <dbReference type="ARBA" id="ARBA00022980"/>
    </source>
</evidence>
<dbReference type="EMBL" id="NATQ01000001">
    <property type="protein sequence ID" value="OQX91347.1"/>
    <property type="molecule type" value="Genomic_DNA"/>
</dbReference>
<keyword evidence="5" id="KW-0694">RNA-binding</keyword>
<proteinExistence type="inferred from homology"/>
<keyword evidence="2 5" id="KW-0689">Ribosomal protein</keyword>
<evidence type="ECO:0000313" key="7">
    <source>
        <dbReference type="Proteomes" id="UP000192611"/>
    </source>
</evidence>
<dbReference type="InterPro" id="IPR022973">
    <property type="entry name" value="Ribosomal_uL10_bac"/>
</dbReference>
<dbReference type="SUPFAM" id="SSF160369">
    <property type="entry name" value="Ribosomal protein L10-like"/>
    <property type="match status" value="1"/>
</dbReference>
<dbReference type="InterPro" id="IPR047865">
    <property type="entry name" value="Ribosomal_uL10_bac_type"/>
</dbReference>
<dbReference type="InterPro" id="IPR002363">
    <property type="entry name" value="Ribosomal_uL10_CS_bac"/>
</dbReference>
<dbReference type="Proteomes" id="UP000192611">
    <property type="component" value="Unassembled WGS sequence"/>
</dbReference>
<dbReference type="AlphaFoldDB" id="A0A1W9S3Z9"/>
<keyword evidence="3 5" id="KW-0687">Ribonucleoprotein</keyword>
<organism evidence="6 7">
    <name type="scientific">Candidatus Coatesbacteria bacterium 4484_99</name>
    <dbReference type="NCBI Taxonomy" id="1970774"/>
    <lineage>
        <taxon>Bacteria</taxon>
        <taxon>Candidatus Coatesiibacteriota</taxon>
    </lineage>
</organism>
<dbReference type="GO" id="GO:0015934">
    <property type="term" value="C:large ribosomal subunit"/>
    <property type="evidence" value="ECO:0007669"/>
    <property type="project" value="InterPro"/>
</dbReference>
<sequence>MPKLKRKDKEVLIEELVDRLKSASGLIVTDFHGLSVEEMTVLRKRLHKVGVLFKVVKNRLAKIAFDKAEISEQMSDVFQDRPTAIAFVDDPFVAAKELVEFLDDEDISLSFKGGMISGRMVDLDFLRDIGKVSSSEEVYGKLVSILSSPISQLAWSLKGIIQRLVLVMNEVAKVREKGEGG</sequence>
<dbReference type="InterPro" id="IPR043141">
    <property type="entry name" value="Ribosomal_uL10-like_sf"/>
</dbReference>
<gene>
    <name evidence="5" type="primary">rplJ</name>
    <name evidence="6" type="ORF">B6D57_00035</name>
</gene>
<dbReference type="PANTHER" id="PTHR11560">
    <property type="entry name" value="39S RIBOSOMAL PROTEIN L10, MITOCHONDRIAL"/>
    <property type="match status" value="1"/>
</dbReference>
<evidence type="ECO:0000256" key="4">
    <source>
        <dbReference type="ARBA" id="ARBA00035202"/>
    </source>
</evidence>
<dbReference type="CDD" id="cd05797">
    <property type="entry name" value="Ribosomal_L10"/>
    <property type="match status" value="1"/>
</dbReference>
<protein>
    <recommendedName>
        <fullName evidence="4 5">Large ribosomal subunit protein uL10</fullName>
    </recommendedName>
</protein>
<evidence type="ECO:0000256" key="3">
    <source>
        <dbReference type="ARBA" id="ARBA00023274"/>
    </source>
</evidence>
<dbReference type="InterPro" id="IPR001790">
    <property type="entry name" value="Ribosomal_uL10"/>
</dbReference>
<comment type="subunit">
    <text evidence="5">Part of the ribosomal stalk of the 50S ribosomal subunit. The N-terminus interacts with L11 and the large rRNA to form the base of the stalk. The C-terminus forms an elongated spine to which L12 dimers bind in a sequential fashion forming a multimeric L10(L12)X complex.</text>
</comment>
<reference evidence="7" key="1">
    <citation type="submission" date="2017-03" db="EMBL/GenBank/DDBJ databases">
        <title>Novel pathways for hydrocarbon cycling and metabolic interdependencies in hydrothermal sediment communities.</title>
        <authorList>
            <person name="Dombrowski N."/>
            <person name="Seitz K."/>
            <person name="Teske A."/>
            <person name="Baker B."/>
        </authorList>
    </citation>
    <scope>NUCLEOTIDE SEQUENCE [LARGE SCALE GENOMIC DNA]</scope>
</reference>
<dbReference type="PROSITE" id="PS01109">
    <property type="entry name" value="RIBOSOMAL_L10"/>
    <property type="match status" value="1"/>
</dbReference>
<dbReference type="Pfam" id="PF00466">
    <property type="entry name" value="Ribosomal_L10"/>
    <property type="match status" value="1"/>
</dbReference>
<comment type="similarity">
    <text evidence="1 5">Belongs to the universal ribosomal protein uL10 family.</text>
</comment>
<dbReference type="Gene3D" id="6.10.250.290">
    <property type="match status" value="1"/>
</dbReference>
<name>A0A1W9S3Z9_9BACT</name>
<dbReference type="GO" id="GO:0006412">
    <property type="term" value="P:translation"/>
    <property type="evidence" value="ECO:0007669"/>
    <property type="project" value="UniProtKB-UniRule"/>
</dbReference>
<dbReference type="Gene3D" id="3.30.70.1730">
    <property type="match status" value="1"/>
</dbReference>
<dbReference type="GO" id="GO:0070180">
    <property type="term" value="F:large ribosomal subunit rRNA binding"/>
    <property type="evidence" value="ECO:0007669"/>
    <property type="project" value="UniProtKB-UniRule"/>
</dbReference>
<comment type="caution">
    <text evidence="6">The sequence shown here is derived from an EMBL/GenBank/DDBJ whole genome shotgun (WGS) entry which is preliminary data.</text>
</comment>
<evidence type="ECO:0000256" key="5">
    <source>
        <dbReference type="HAMAP-Rule" id="MF_00362"/>
    </source>
</evidence>
<keyword evidence="5" id="KW-0699">rRNA-binding</keyword>
<dbReference type="HAMAP" id="MF_00362">
    <property type="entry name" value="Ribosomal_uL10"/>
    <property type="match status" value="1"/>
</dbReference>
<evidence type="ECO:0000256" key="1">
    <source>
        <dbReference type="ARBA" id="ARBA00008889"/>
    </source>
</evidence>
<comment type="function">
    <text evidence="5">Forms part of the ribosomal stalk, playing a central role in the interaction of the ribosome with GTP-bound translation factors.</text>
</comment>